<evidence type="ECO:0000256" key="1">
    <source>
        <dbReference type="ARBA" id="ARBA00004496"/>
    </source>
</evidence>
<comment type="subcellular location">
    <subcellularLocation>
        <location evidence="1">Cytoplasm</location>
    </subcellularLocation>
</comment>
<dbReference type="HOGENOM" id="CLU_489253_0_0_1"/>
<dbReference type="PROSITE" id="PS51279">
    <property type="entry name" value="BCNT_C"/>
    <property type="match status" value="1"/>
</dbReference>
<gene>
    <name evidence="7" type="ORF">PISMIDRAFT_10048</name>
</gene>
<dbReference type="AlphaFoldDB" id="A0A0C9ZRH1"/>
<dbReference type="GO" id="GO:0005786">
    <property type="term" value="C:signal recognition particle, endoplasmic reticulum targeting"/>
    <property type="evidence" value="ECO:0007669"/>
    <property type="project" value="UniProtKB-KW"/>
</dbReference>
<protein>
    <recommendedName>
        <fullName evidence="6">BCNT-C domain-containing protein</fullName>
    </recommendedName>
</protein>
<dbReference type="EMBL" id="KN833713">
    <property type="protein sequence ID" value="KIK24852.1"/>
    <property type="molecule type" value="Genomic_DNA"/>
</dbReference>
<accession>A0A0C9ZRH1</accession>
<name>A0A0C9ZRH1_9AGAM</name>
<evidence type="ECO:0000256" key="5">
    <source>
        <dbReference type="SAM" id="MobiDB-lite"/>
    </source>
</evidence>
<evidence type="ECO:0000313" key="7">
    <source>
        <dbReference type="EMBL" id="KIK24852.1"/>
    </source>
</evidence>
<dbReference type="STRING" id="765257.A0A0C9ZRH1"/>
<dbReference type="InterPro" id="IPR002778">
    <property type="entry name" value="Signal_recog_particle_SRP19"/>
</dbReference>
<feature type="region of interest" description="Disordered" evidence="5">
    <location>
        <begin position="196"/>
        <end position="262"/>
    </location>
</feature>
<dbReference type="Pfam" id="PF07572">
    <property type="entry name" value="BCNT"/>
    <property type="match status" value="1"/>
</dbReference>
<dbReference type="PANTHER" id="PTHR17453">
    <property type="entry name" value="SIGNAL RECOGNITION PARTICLE 19 KD PROTEIN"/>
    <property type="match status" value="1"/>
</dbReference>
<feature type="compositionally biased region" description="Low complexity" evidence="5">
    <location>
        <begin position="478"/>
        <end position="489"/>
    </location>
</feature>
<feature type="compositionally biased region" description="Polar residues" evidence="5">
    <location>
        <begin position="238"/>
        <end position="247"/>
    </location>
</feature>
<feature type="compositionally biased region" description="Acidic residues" evidence="5">
    <location>
        <begin position="39"/>
        <end position="53"/>
    </location>
</feature>
<feature type="compositionally biased region" description="Polar residues" evidence="5">
    <location>
        <begin position="357"/>
        <end position="366"/>
    </location>
</feature>
<evidence type="ECO:0000313" key="8">
    <source>
        <dbReference type="Proteomes" id="UP000054018"/>
    </source>
</evidence>
<reference evidence="7 8" key="1">
    <citation type="submission" date="2014-04" db="EMBL/GenBank/DDBJ databases">
        <authorList>
            <consortium name="DOE Joint Genome Institute"/>
            <person name="Kuo A."/>
            <person name="Kohler A."/>
            <person name="Costa M.D."/>
            <person name="Nagy L.G."/>
            <person name="Floudas D."/>
            <person name="Copeland A."/>
            <person name="Barry K.W."/>
            <person name="Cichocki N."/>
            <person name="Veneault-Fourrey C."/>
            <person name="LaButti K."/>
            <person name="Lindquist E.A."/>
            <person name="Lipzen A."/>
            <person name="Lundell T."/>
            <person name="Morin E."/>
            <person name="Murat C."/>
            <person name="Sun H."/>
            <person name="Tunlid A."/>
            <person name="Henrissat B."/>
            <person name="Grigoriev I.V."/>
            <person name="Hibbett D.S."/>
            <person name="Martin F."/>
            <person name="Nordberg H.P."/>
            <person name="Cantor M.N."/>
            <person name="Hua S.X."/>
        </authorList>
    </citation>
    <scope>NUCLEOTIDE SEQUENCE [LARGE SCALE GENOMIC DNA]</scope>
    <source>
        <strain evidence="7 8">441</strain>
    </source>
</reference>
<dbReference type="InterPro" id="IPR011421">
    <property type="entry name" value="BCNT-C"/>
</dbReference>
<keyword evidence="8" id="KW-1185">Reference proteome</keyword>
<reference evidence="8" key="2">
    <citation type="submission" date="2015-01" db="EMBL/GenBank/DDBJ databases">
        <title>Evolutionary Origins and Diversification of the Mycorrhizal Mutualists.</title>
        <authorList>
            <consortium name="DOE Joint Genome Institute"/>
            <consortium name="Mycorrhizal Genomics Consortium"/>
            <person name="Kohler A."/>
            <person name="Kuo A."/>
            <person name="Nagy L.G."/>
            <person name="Floudas D."/>
            <person name="Copeland A."/>
            <person name="Barry K.W."/>
            <person name="Cichocki N."/>
            <person name="Veneault-Fourrey C."/>
            <person name="LaButti K."/>
            <person name="Lindquist E.A."/>
            <person name="Lipzen A."/>
            <person name="Lundell T."/>
            <person name="Morin E."/>
            <person name="Murat C."/>
            <person name="Riley R."/>
            <person name="Ohm R."/>
            <person name="Sun H."/>
            <person name="Tunlid A."/>
            <person name="Henrissat B."/>
            <person name="Grigoriev I.V."/>
            <person name="Hibbett D.S."/>
            <person name="Martin F."/>
        </authorList>
    </citation>
    <scope>NUCLEOTIDE SEQUENCE [LARGE SCALE GENOMIC DNA]</scope>
    <source>
        <strain evidence="8">441</strain>
    </source>
</reference>
<dbReference type="Proteomes" id="UP000054018">
    <property type="component" value="Unassembled WGS sequence"/>
</dbReference>
<dbReference type="InterPro" id="IPR036521">
    <property type="entry name" value="SRP19-like_sf"/>
</dbReference>
<keyword evidence="3" id="KW-0733">Signal recognition particle</keyword>
<dbReference type="SUPFAM" id="SSF69695">
    <property type="entry name" value="SRP19"/>
    <property type="match status" value="1"/>
</dbReference>
<dbReference type="PANTHER" id="PTHR17453:SF0">
    <property type="entry name" value="SIGNAL RECOGNITION PARTICLE 19 KDA PROTEIN"/>
    <property type="match status" value="1"/>
</dbReference>
<dbReference type="Gene3D" id="3.30.56.30">
    <property type="entry name" value="Signal recognition particle, SRP19-like subunit"/>
    <property type="match status" value="1"/>
</dbReference>
<sequence length="557" mass="61151">MSRRPTAAIEEFDDDTDFPLPSRPLLSSGSRAAILEEITASDDQDSSVEEEDDDHGHGHDGSTAPGPASSFRSAPPTDLDASPSNTITDITPYKHWSCIYPIYIDAKRPYGKGERRIAREKSVWWPLSKDIADATNRLGLGTIHEVNKVHPRDWENPGRVRVQWKKDGRLLNNAIGTKRQLLEIISLQLQRIKPDNIPRPPYAMSAQPTTLTTPVAKAPTSNKGKQPVKSKTGMVANLQPQKPSSQRLPVPPEPHPPLASRLSAYSPALPTGVLIETVKAGMNAQDQGTGLGPGTAGGGMQKGKRKVIRVRGYHTSIAPHPHLNTMTPHHTHNSDSDDDPDYVPPADEAESSEDGNENTGTGQKPSVNEEGQKNRDRSTLWASFQASVSTPTPPPKEQESPVELVKIEKRYLFAGKHVTEVVEVPAESEDAKKWPLWRPHESDSAGERAEEGRPPSATPDSTSRSTSKARPGPRKPRTTLPTLPTPGSSKPKKITTLDKSAMDWRAHVTSQSNDVQDELTANRRGGGYLDKVDFLQRVQDRRQDVLEGSKSNKRRKI</sequence>
<evidence type="ECO:0000256" key="3">
    <source>
        <dbReference type="ARBA" id="ARBA00023135"/>
    </source>
</evidence>
<feature type="region of interest" description="Disordered" evidence="5">
    <location>
        <begin position="317"/>
        <end position="377"/>
    </location>
</feature>
<keyword evidence="4" id="KW-0687">Ribonucleoprotein</keyword>
<evidence type="ECO:0000256" key="2">
    <source>
        <dbReference type="ARBA" id="ARBA00022490"/>
    </source>
</evidence>
<feature type="region of interest" description="Disordered" evidence="5">
    <location>
        <begin position="1"/>
        <end position="86"/>
    </location>
</feature>
<evidence type="ECO:0000259" key="6">
    <source>
        <dbReference type="PROSITE" id="PS51279"/>
    </source>
</evidence>
<dbReference type="OrthoDB" id="2190947at2759"/>
<feature type="compositionally biased region" description="Polar residues" evidence="5">
    <location>
        <begin position="206"/>
        <end position="224"/>
    </location>
</feature>
<dbReference type="GO" id="GO:0008312">
    <property type="term" value="F:7S RNA binding"/>
    <property type="evidence" value="ECO:0007669"/>
    <property type="project" value="InterPro"/>
</dbReference>
<organism evidence="7 8">
    <name type="scientific">Pisolithus microcarpus 441</name>
    <dbReference type="NCBI Taxonomy" id="765257"/>
    <lineage>
        <taxon>Eukaryota</taxon>
        <taxon>Fungi</taxon>
        <taxon>Dikarya</taxon>
        <taxon>Basidiomycota</taxon>
        <taxon>Agaricomycotina</taxon>
        <taxon>Agaricomycetes</taxon>
        <taxon>Agaricomycetidae</taxon>
        <taxon>Boletales</taxon>
        <taxon>Sclerodermatineae</taxon>
        <taxon>Pisolithaceae</taxon>
        <taxon>Pisolithus</taxon>
    </lineage>
</organism>
<feature type="compositionally biased region" description="Basic and acidic residues" evidence="5">
    <location>
        <begin position="429"/>
        <end position="453"/>
    </location>
</feature>
<proteinExistence type="predicted"/>
<feature type="compositionally biased region" description="Acidic residues" evidence="5">
    <location>
        <begin position="336"/>
        <end position="356"/>
    </location>
</feature>
<dbReference type="Pfam" id="PF01922">
    <property type="entry name" value="SRP19"/>
    <property type="match status" value="1"/>
</dbReference>
<dbReference type="GO" id="GO:0006617">
    <property type="term" value="P:SRP-dependent cotranslational protein targeting to membrane, signal sequence recognition"/>
    <property type="evidence" value="ECO:0007669"/>
    <property type="project" value="TreeGrafter"/>
</dbReference>
<evidence type="ECO:0000256" key="4">
    <source>
        <dbReference type="ARBA" id="ARBA00023274"/>
    </source>
</evidence>
<feature type="domain" description="BCNT-C" evidence="6">
    <location>
        <begin position="474"/>
        <end position="556"/>
    </location>
</feature>
<feature type="region of interest" description="Disordered" evidence="5">
    <location>
        <begin position="424"/>
        <end position="530"/>
    </location>
</feature>
<feature type="compositionally biased region" description="Low complexity" evidence="5">
    <location>
        <begin position="19"/>
        <end position="28"/>
    </location>
</feature>
<feature type="compositionally biased region" description="Polar residues" evidence="5">
    <location>
        <begin position="458"/>
        <end position="468"/>
    </location>
</feature>
<keyword evidence="2" id="KW-0963">Cytoplasm</keyword>